<dbReference type="AlphaFoldDB" id="A0A9W3CNN2"/>
<organism evidence="1 2">
    <name type="scientific">Raphanus sativus</name>
    <name type="common">Radish</name>
    <name type="synonym">Raphanus raphanistrum var. sativus</name>
    <dbReference type="NCBI Taxonomy" id="3726"/>
    <lineage>
        <taxon>Eukaryota</taxon>
        <taxon>Viridiplantae</taxon>
        <taxon>Streptophyta</taxon>
        <taxon>Embryophyta</taxon>
        <taxon>Tracheophyta</taxon>
        <taxon>Spermatophyta</taxon>
        <taxon>Magnoliopsida</taxon>
        <taxon>eudicotyledons</taxon>
        <taxon>Gunneridae</taxon>
        <taxon>Pentapetalae</taxon>
        <taxon>rosids</taxon>
        <taxon>malvids</taxon>
        <taxon>Brassicales</taxon>
        <taxon>Brassicaceae</taxon>
        <taxon>Brassiceae</taxon>
        <taxon>Raphanus</taxon>
    </lineage>
</organism>
<evidence type="ECO:0000313" key="2">
    <source>
        <dbReference type="RefSeq" id="XP_056853237.1"/>
    </source>
</evidence>
<proteinExistence type="predicted"/>
<dbReference type="KEGG" id="rsz:108820061"/>
<name>A0A9W3CNN2_RAPSA</name>
<evidence type="ECO:0000313" key="1">
    <source>
        <dbReference type="Proteomes" id="UP000504610"/>
    </source>
</evidence>
<sequence>MYTIEFQKRGLPHAHILLFMHPNYKLPTTDDIDKIISAEIPNKSTEPDLYNVVKDMMMHGPCGAANMNSPCIENGLCSKGYPKPYAERTTINRDGFPVYRRLEQEENYVEKSGMKCDNQWFIPYNKELSLRYRAHINVEWCNQAGSIKYLFKYINKGQDRVTVAMEPPDHVVMNQMGSVDGSVEKKKDEFKDFFHCRYVSACEGGWRTFSFPIHYRSTAVEKLSFHLPGKQHVIFRGKDKMEAVLSRKLIENTMFLAWFELNKIDSLAKTLTYAQIPNFFTYDKSKKKFHRRKRGFALGRINYAPRKQEDPYYLRVLVNIVRGPTCYEDIKTFEDVLYESYKKICAARGLLDDDHEYIDDLLRRSYDSSVSDLRQCFAMMLNNDSLSSPENVWEHTWECLSEDIEFNRRIYFNRPGLVLSDEEKKNYALQEIEKLLKHNGDSLERFTNMPKVPQSSTSDSNVLILDERSIHAKHCWKPLKEMSQR</sequence>
<dbReference type="PANTHER" id="PTHR10492:SF101">
    <property type="entry name" value="ATP-DEPENDENT DNA HELICASE"/>
    <property type="match status" value="1"/>
</dbReference>
<accession>A0A9W3CNN2</accession>
<keyword evidence="1" id="KW-1185">Reference proteome</keyword>
<dbReference type="GeneID" id="108820061"/>
<dbReference type="Proteomes" id="UP000504610">
    <property type="component" value="Unplaced"/>
</dbReference>
<dbReference type="OrthoDB" id="1097095at2759"/>
<gene>
    <name evidence="2" type="primary">LOC108820061</name>
</gene>
<dbReference type="PANTHER" id="PTHR10492">
    <property type="match status" value="1"/>
</dbReference>
<dbReference type="RefSeq" id="XP_056853237.1">
    <property type="nucleotide sequence ID" value="XM_056997257.1"/>
</dbReference>
<reference evidence="2" key="1">
    <citation type="submission" date="2025-08" db="UniProtKB">
        <authorList>
            <consortium name="RefSeq"/>
        </authorList>
    </citation>
    <scope>IDENTIFICATION</scope>
    <source>
        <tissue evidence="2">Leaf</tissue>
    </source>
</reference>
<protein>
    <submittedName>
        <fullName evidence="2">Uncharacterized protein LOC108820061</fullName>
    </submittedName>
</protein>